<evidence type="ECO:0000256" key="4">
    <source>
        <dbReference type="ARBA" id="ARBA00012982"/>
    </source>
</evidence>
<dbReference type="Proteomes" id="UP000241444">
    <property type="component" value="Unassembled WGS sequence"/>
</dbReference>
<evidence type="ECO:0000256" key="3">
    <source>
        <dbReference type="ARBA" id="ARBA00008900"/>
    </source>
</evidence>
<evidence type="ECO:0000256" key="2">
    <source>
        <dbReference type="ARBA" id="ARBA00005061"/>
    </source>
</evidence>
<dbReference type="EC" id="4.1.2.50" evidence="4"/>
<comment type="catalytic activity">
    <reaction evidence="7">
        <text>7,8-dihydroneopterin 3'-triphosphate + H2O = 6-carboxy-5,6,7,8-tetrahydropterin + triphosphate + acetaldehyde + 2 H(+)</text>
        <dbReference type="Rhea" id="RHEA:27966"/>
        <dbReference type="ChEBI" id="CHEBI:15343"/>
        <dbReference type="ChEBI" id="CHEBI:15377"/>
        <dbReference type="ChEBI" id="CHEBI:15378"/>
        <dbReference type="ChEBI" id="CHEBI:18036"/>
        <dbReference type="ChEBI" id="CHEBI:58462"/>
        <dbReference type="ChEBI" id="CHEBI:61032"/>
        <dbReference type="EC" id="4.1.2.50"/>
    </reaction>
</comment>
<gene>
    <name evidence="8" type="ORF">CU102_04780</name>
</gene>
<reference evidence="9" key="1">
    <citation type="submission" date="2017-11" db="EMBL/GenBank/DDBJ databases">
        <authorList>
            <person name="Kuznetsova I."/>
            <person name="Sazanova A."/>
            <person name="Chirak E."/>
            <person name="Safronova V."/>
            <person name="Willems A."/>
        </authorList>
    </citation>
    <scope>NUCLEOTIDE SEQUENCE [LARGE SCALE GENOMIC DNA]</scope>
    <source>
        <strain evidence="9">STM 196</strain>
    </source>
</reference>
<name>A0A2P7BV91_9HYPH</name>
<comment type="caution">
    <text evidence="8">The sequence shown here is derived from an EMBL/GenBank/DDBJ whole genome shotgun (WGS) entry which is preliminary data.</text>
</comment>
<protein>
    <recommendedName>
        <fullName evidence="5">6-carboxy-5,6,7,8-tetrahydropterin synthase</fullName>
        <ecNumber evidence="4">4.1.2.50</ecNumber>
    </recommendedName>
    <alternativeName>
        <fullName evidence="6">Queuosine biosynthesis protein QueD</fullName>
    </alternativeName>
</protein>
<comment type="function">
    <text evidence="1">Catalyzes the conversion of 7,8-dihydroneopterin triphosphate (H2NTP) to 6-carboxy-5,6,7,8-tetrahydropterin (CPH4) and acetaldehyde.</text>
</comment>
<dbReference type="Pfam" id="PF01242">
    <property type="entry name" value="PTPS"/>
    <property type="match status" value="1"/>
</dbReference>
<dbReference type="EMBL" id="PGGO01000002">
    <property type="protein sequence ID" value="PSH70387.1"/>
    <property type="molecule type" value="Genomic_DNA"/>
</dbReference>
<evidence type="ECO:0000256" key="5">
    <source>
        <dbReference type="ARBA" id="ARBA00018141"/>
    </source>
</evidence>
<dbReference type="RefSeq" id="WP_106709862.1">
    <property type="nucleotide sequence ID" value="NZ_PGGO01000002.1"/>
</dbReference>
<dbReference type="GO" id="GO:0070497">
    <property type="term" value="F:6-carboxytetrahydropterin synthase activity"/>
    <property type="evidence" value="ECO:0007669"/>
    <property type="project" value="UniProtKB-EC"/>
</dbReference>
<keyword evidence="9" id="KW-1185">Reference proteome</keyword>
<dbReference type="SUPFAM" id="SSF55620">
    <property type="entry name" value="Tetrahydrobiopterin biosynthesis enzymes-like"/>
    <property type="match status" value="1"/>
</dbReference>
<evidence type="ECO:0000256" key="6">
    <source>
        <dbReference type="ARBA" id="ARBA00031449"/>
    </source>
</evidence>
<evidence type="ECO:0000313" key="8">
    <source>
        <dbReference type="EMBL" id="PSH70387.1"/>
    </source>
</evidence>
<evidence type="ECO:0000256" key="1">
    <source>
        <dbReference type="ARBA" id="ARBA00002285"/>
    </source>
</evidence>
<evidence type="ECO:0000256" key="7">
    <source>
        <dbReference type="ARBA" id="ARBA00048807"/>
    </source>
</evidence>
<evidence type="ECO:0000313" key="9">
    <source>
        <dbReference type="Proteomes" id="UP000241444"/>
    </source>
</evidence>
<comment type="similarity">
    <text evidence="3">Belongs to the PTPS family. QueD subfamily.</text>
</comment>
<sequence length="161" mass="18296">MPSPKSDQTISRPIFKSVKKYDHSEGLSCCFRQWRADHSHCQFLHGYALAVKFVFATHDLDDTNWCFDFGGLKDVRAWLHSYFDHTTIVAEDDPHMATFEGLAANRLIDLRVLPAVGCEAVAQFIHKHVSAVVKEKTNNRVWLESVEISEHSGNSACYQLT</sequence>
<dbReference type="Gene3D" id="3.30.479.10">
    <property type="entry name" value="6-pyruvoyl tetrahydropterin synthase/QueD"/>
    <property type="match status" value="1"/>
</dbReference>
<accession>A0A2P7BV91</accession>
<proteinExistence type="inferred from homology"/>
<dbReference type="UniPathway" id="UPA00391"/>
<dbReference type="InterPro" id="IPR038418">
    <property type="entry name" value="6-PTP_synth/QueD_sf"/>
</dbReference>
<dbReference type="OrthoDB" id="9804698at2"/>
<comment type="pathway">
    <text evidence="2">Purine metabolism; 7-cyano-7-deazaguanine biosynthesis.</text>
</comment>
<dbReference type="InterPro" id="IPR007115">
    <property type="entry name" value="6-PTP_synth/QueD"/>
</dbReference>
<organism evidence="8 9">
    <name type="scientific">Phyllobacterium brassicacearum</name>
    <dbReference type="NCBI Taxonomy" id="314235"/>
    <lineage>
        <taxon>Bacteria</taxon>
        <taxon>Pseudomonadati</taxon>
        <taxon>Pseudomonadota</taxon>
        <taxon>Alphaproteobacteria</taxon>
        <taxon>Hyphomicrobiales</taxon>
        <taxon>Phyllobacteriaceae</taxon>
        <taxon>Phyllobacterium</taxon>
    </lineage>
</organism>
<dbReference type="AlphaFoldDB" id="A0A2P7BV91"/>